<dbReference type="InterPro" id="IPR036291">
    <property type="entry name" value="NAD(P)-bd_dom_sf"/>
</dbReference>
<organism evidence="2 3">
    <name type="scientific">Nocardioides fonticola</name>
    <dbReference type="NCBI Taxonomy" id="450363"/>
    <lineage>
        <taxon>Bacteria</taxon>
        <taxon>Bacillati</taxon>
        <taxon>Actinomycetota</taxon>
        <taxon>Actinomycetes</taxon>
        <taxon>Propionibacteriales</taxon>
        <taxon>Nocardioidaceae</taxon>
        <taxon>Nocardioides</taxon>
    </lineage>
</organism>
<dbReference type="InterPro" id="IPR051276">
    <property type="entry name" value="Saccharopine_DH-like_oxidrdct"/>
</dbReference>
<dbReference type="InterPro" id="IPR005097">
    <property type="entry name" value="Sacchrp_dh_NADP-bd"/>
</dbReference>
<evidence type="ECO:0000313" key="2">
    <source>
        <dbReference type="EMBL" id="GAA4123916.1"/>
    </source>
</evidence>
<dbReference type="Pfam" id="PF03435">
    <property type="entry name" value="Sacchrp_dh_NADP"/>
    <property type="match status" value="1"/>
</dbReference>
<keyword evidence="3" id="KW-1185">Reference proteome</keyword>
<evidence type="ECO:0000313" key="3">
    <source>
        <dbReference type="Proteomes" id="UP001501495"/>
    </source>
</evidence>
<proteinExistence type="predicted"/>
<dbReference type="Gene3D" id="3.40.50.720">
    <property type="entry name" value="NAD(P)-binding Rossmann-like Domain"/>
    <property type="match status" value="1"/>
</dbReference>
<evidence type="ECO:0000259" key="1">
    <source>
        <dbReference type="Pfam" id="PF03435"/>
    </source>
</evidence>
<dbReference type="RefSeq" id="WP_344734370.1">
    <property type="nucleotide sequence ID" value="NZ_BAAAZH010000024.1"/>
</dbReference>
<sequence length="389" mass="40222">MTRDLDVVLVGATGFTGTLAAEHLARAAPTDLRWALAGRNRAKLEAVREALPAGVAPAEIVVVASDDDAALRSLAERSRVVIGAVGPYLQHGDPLVAACAAAGTDYVDLTGEPEFVDRTYLRHHATAVASGARLVHACGFDSVPHDLGALFTVRQLVDVDGPVRLRGVVRAGGGVSGGTFASLLGAASRVREMRAAARERAAAEPAPSDGRRARQVTLRPGRDPLLGLWLLPLPAIDQAIIARSAAALPDFGPDLSYSHAAGLRRAPVLVGALGGIAATVAVAQVGPARRLLMRRLPQGTGPSAEVRAASGFTVDLVAETDAGPWVHCRVTGMDPYDLSGIALAESALSLALDDNPPTAGQVTTAQAMGDALTARMERVGVRFEVVARG</sequence>
<dbReference type="SUPFAM" id="SSF51735">
    <property type="entry name" value="NAD(P)-binding Rossmann-fold domains"/>
    <property type="match status" value="1"/>
</dbReference>
<dbReference type="PANTHER" id="PTHR12286">
    <property type="entry name" value="SACCHAROPINE DEHYDROGENASE-LIKE OXIDOREDUCTASE"/>
    <property type="match status" value="1"/>
</dbReference>
<gene>
    <name evidence="2" type="ORF">GCM10022215_31040</name>
</gene>
<dbReference type="EMBL" id="BAAAZH010000024">
    <property type="protein sequence ID" value="GAA4123916.1"/>
    <property type="molecule type" value="Genomic_DNA"/>
</dbReference>
<protein>
    <submittedName>
        <fullName evidence="2">Saccharopine dehydrogenase NADP-binding domain-containing protein</fullName>
    </submittedName>
</protein>
<dbReference type="PANTHER" id="PTHR12286:SF5">
    <property type="entry name" value="SACCHAROPINE DEHYDROGENASE-LIKE OXIDOREDUCTASE"/>
    <property type="match status" value="1"/>
</dbReference>
<dbReference type="Proteomes" id="UP001501495">
    <property type="component" value="Unassembled WGS sequence"/>
</dbReference>
<feature type="domain" description="Saccharopine dehydrogenase NADP binding" evidence="1">
    <location>
        <begin position="7"/>
        <end position="131"/>
    </location>
</feature>
<comment type="caution">
    <text evidence="2">The sequence shown here is derived from an EMBL/GenBank/DDBJ whole genome shotgun (WGS) entry which is preliminary data.</text>
</comment>
<accession>A0ABP7XQM5</accession>
<reference evidence="3" key="1">
    <citation type="journal article" date="2019" name="Int. J. Syst. Evol. Microbiol.">
        <title>The Global Catalogue of Microorganisms (GCM) 10K type strain sequencing project: providing services to taxonomists for standard genome sequencing and annotation.</title>
        <authorList>
            <consortium name="The Broad Institute Genomics Platform"/>
            <consortium name="The Broad Institute Genome Sequencing Center for Infectious Disease"/>
            <person name="Wu L."/>
            <person name="Ma J."/>
        </authorList>
    </citation>
    <scope>NUCLEOTIDE SEQUENCE [LARGE SCALE GENOMIC DNA]</scope>
    <source>
        <strain evidence="3">JCM 16703</strain>
    </source>
</reference>
<name>A0ABP7XQM5_9ACTN</name>